<proteinExistence type="predicted"/>
<feature type="coiled-coil region" evidence="6">
    <location>
        <begin position="176"/>
        <end position="246"/>
    </location>
</feature>
<feature type="domain" description="Polysaccharide chain length determinant N-terminal" evidence="8">
    <location>
        <begin position="12"/>
        <end position="96"/>
    </location>
</feature>
<evidence type="ECO:0000256" key="2">
    <source>
        <dbReference type="ARBA" id="ARBA00022475"/>
    </source>
</evidence>
<protein>
    <recommendedName>
        <fullName evidence="8">Polysaccharide chain length determinant N-terminal domain-containing protein</fullName>
    </recommendedName>
</protein>
<evidence type="ECO:0000256" key="7">
    <source>
        <dbReference type="SAM" id="Phobius"/>
    </source>
</evidence>
<organism evidence="9 10">
    <name type="scientific">Desulfobulbus oligotrophicus</name>
    <dbReference type="NCBI Taxonomy" id="1909699"/>
    <lineage>
        <taxon>Bacteria</taxon>
        <taxon>Pseudomonadati</taxon>
        <taxon>Thermodesulfobacteriota</taxon>
        <taxon>Desulfobulbia</taxon>
        <taxon>Desulfobulbales</taxon>
        <taxon>Desulfobulbaceae</taxon>
        <taxon>Desulfobulbus</taxon>
    </lineage>
</organism>
<dbReference type="PANTHER" id="PTHR32309">
    <property type="entry name" value="TYROSINE-PROTEIN KINASE"/>
    <property type="match status" value="1"/>
</dbReference>
<dbReference type="KEGG" id="dog:HP555_05745"/>
<keyword evidence="2" id="KW-1003">Cell membrane</keyword>
<feature type="transmembrane region" description="Helical" evidence="7">
    <location>
        <begin position="496"/>
        <end position="518"/>
    </location>
</feature>
<keyword evidence="10" id="KW-1185">Reference proteome</keyword>
<dbReference type="GO" id="GO:0004713">
    <property type="term" value="F:protein tyrosine kinase activity"/>
    <property type="evidence" value="ECO:0007669"/>
    <property type="project" value="TreeGrafter"/>
</dbReference>
<evidence type="ECO:0000313" key="10">
    <source>
        <dbReference type="Proteomes" id="UP000596092"/>
    </source>
</evidence>
<sequence>MDIKQRQLIKKYADIILAKWWLIAFSVLIAVTIAQFYYLRIPKVYKSTALLSYEQQQINPARMDPEQGRSGLREALATLKELVTSQSNLEKVITQLSLYEKARERVPVQSVVGSMRKSIEIVPIGQGDVFSVSFQGGEPEEVVKVANALASLFIEENLKYREERASETSKYTEKELAMAKKVLDEKEQVMRDYKLEYFNEMPEQRPGNLAQLQALVTQNQGYQNTIQELERTKAMLQEQVGMQQRLAAMQMAIETPTGSVDSRFPETNAERLRRLRAYLNTLRTKYTKNHPEVLHTQQQIRQLEKLPGEASAVSGRTAAGSQASFTATMEAHRLQAQLREIDTNIRQIRDEQAKIPGEIAKYQRWIEAAPVREAEWNNLTRDYTELRRHYDQLVAQNLQAQSAENLERNQKGSKFKIADPARLPEKPFKPNFLRILLVALAAGFGVSIGSLIILDFIDTSFKDVGELEEYIGVPVICALPFIEKEEEAIRGKRKDILLVGGVSLYAVVLLAALIIMYAKGMIII</sequence>
<evidence type="ECO:0000256" key="1">
    <source>
        <dbReference type="ARBA" id="ARBA00004651"/>
    </source>
</evidence>
<keyword evidence="6" id="KW-0175">Coiled coil</keyword>
<dbReference type="EMBL" id="CP054140">
    <property type="protein sequence ID" value="QQG65401.1"/>
    <property type="molecule type" value="Genomic_DNA"/>
</dbReference>
<evidence type="ECO:0000256" key="6">
    <source>
        <dbReference type="SAM" id="Coils"/>
    </source>
</evidence>
<dbReference type="AlphaFoldDB" id="A0A7T5VCQ0"/>
<name>A0A7T5VCQ0_9BACT</name>
<keyword evidence="3 7" id="KW-0812">Transmembrane</keyword>
<comment type="subcellular location">
    <subcellularLocation>
        <location evidence="1">Cell membrane</location>
        <topology evidence="1">Multi-pass membrane protein</topology>
    </subcellularLocation>
</comment>
<dbReference type="Proteomes" id="UP000596092">
    <property type="component" value="Chromosome"/>
</dbReference>
<dbReference type="Pfam" id="PF02706">
    <property type="entry name" value="Wzz"/>
    <property type="match status" value="1"/>
</dbReference>
<feature type="transmembrane region" description="Helical" evidence="7">
    <location>
        <begin position="20"/>
        <end position="39"/>
    </location>
</feature>
<evidence type="ECO:0000313" key="9">
    <source>
        <dbReference type="EMBL" id="QQG65401.1"/>
    </source>
</evidence>
<feature type="transmembrane region" description="Helical" evidence="7">
    <location>
        <begin position="432"/>
        <end position="454"/>
    </location>
</feature>
<keyword evidence="5 7" id="KW-0472">Membrane</keyword>
<evidence type="ECO:0000256" key="4">
    <source>
        <dbReference type="ARBA" id="ARBA00022989"/>
    </source>
</evidence>
<evidence type="ECO:0000256" key="5">
    <source>
        <dbReference type="ARBA" id="ARBA00023136"/>
    </source>
</evidence>
<dbReference type="GO" id="GO:0005886">
    <property type="term" value="C:plasma membrane"/>
    <property type="evidence" value="ECO:0007669"/>
    <property type="project" value="UniProtKB-SubCell"/>
</dbReference>
<gene>
    <name evidence="9" type="ORF">HP555_05745</name>
</gene>
<dbReference type="InterPro" id="IPR050445">
    <property type="entry name" value="Bact_polysacc_biosynth/exp"/>
</dbReference>
<evidence type="ECO:0000259" key="8">
    <source>
        <dbReference type="Pfam" id="PF02706"/>
    </source>
</evidence>
<dbReference type="RefSeq" id="WP_199264222.1">
    <property type="nucleotide sequence ID" value="NZ_CP054140.1"/>
</dbReference>
<evidence type="ECO:0000256" key="3">
    <source>
        <dbReference type="ARBA" id="ARBA00022692"/>
    </source>
</evidence>
<dbReference type="InterPro" id="IPR003856">
    <property type="entry name" value="LPS_length_determ_N"/>
</dbReference>
<reference evidence="9 10" key="1">
    <citation type="submission" date="2020-05" db="EMBL/GenBank/DDBJ databases">
        <title>Complete genome of Desulfobulbus oligotrophicus.</title>
        <authorList>
            <person name="Podar M."/>
        </authorList>
    </citation>
    <scope>NUCLEOTIDE SEQUENCE [LARGE SCALE GENOMIC DNA]</scope>
    <source>
        <strain evidence="9 10">Prop6</strain>
    </source>
</reference>
<accession>A0A7T5VCQ0</accession>
<dbReference type="PANTHER" id="PTHR32309:SF13">
    <property type="entry name" value="FERRIC ENTEROBACTIN TRANSPORT PROTEIN FEPE"/>
    <property type="match status" value="1"/>
</dbReference>
<keyword evidence="4 7" id="KW-1133">Transmembrane helix</keyword>